<name>K1PGQ2_MAGGI</name>
<dbReference type="PROSITE" id="PS01031">
    <property type="entry name" value="SHSP"/>
    <property type="match status" value="1"/>
</dbReference>
<protein>
    <submittedName>
        <fullName evidence="3">Uncharacterized protein</fullName>
    </submittedName>
</protein>
<dbReference type="CDD" id="cd00298">
    <property type="entry name" value="ACD_sHsps_p23-like"/>
    <property type="match status" value="1"/>
</dbReference>
<accession>K1PGQ2</accession>
<dbReference type="HOGENOM" id="CLU_802274_0_0_1"/>
<dbReference type="SUPFAM" id="SSF49764">
    <property type="entry name" value="HSP20-like chaperones"/>
    <property type="match status" value="1"/>
</dbReference>
<comment type="similarity">
    <text evidence="1 2">Belongs to the small heat shock protein (HSP20) family.</text>
</comment>
<dbReference type="EMBL" id="JH818463">
    <property type="protein sequence ID" value="EKC20798.1"/>
    <property type="molecule type" value="Genomic_DNA"/>
</dbReference>
<evidence type="ECO:0000256" key="1">
    <source>
        <dbReference type="PROSITE-ProRule" id="PRU00285"/>
    </source>
</evidence>
<organism evidence="3">
    <name type="scientific">Magallana gigas</name>
    <name type="common">Pacific oyster</name>
    <name type="synonym">Crassostrea gigas</name>
    <dbReference type="NCBI Taxonomy" id="29159"/>
    <lineage>
        <taxon>Eukaryota</taxon>
        <taxon>Metazoa</taxon>
        <taxon>Spiralia</taxon>
        <taxon>Lophotrochozoa</taxon>
        <taxon>Mollusca</taxon>
        <taxon>Bivalvia</taxon>
        <taxon>Autobranchia</taxon>
        <taxon>Pteriomorphia</taxon>
        <taxon>Ostreida</taxon>
        <taxon>Ostreoidea</taxon>
        <taxon>Ostreidae</taxon>
        <taxon>Magallana</taxon>
    </lineage>
</organism>
<dbReference type="Gene3D" id="2.60.40.790">
    <property type="match status" value="1"/>
</dbReference>
<evidence type="ECO:0000313" key="3">
    <source>
        <dbReference type="EMBL" id="EKC20798.1"/>
    </source>
</evidence>
<dbReference type="Pfam" id="PF00011">
    <property type="entry name" value="HSP20"/>
    <property type="match status" value="1"/>
</dbReference>
<dbReference type="InterPro" id="IPR002068">
    <property type="entry name" value="A-crystallin/Hsp20_dom"/>
</dbReference>
<proteinExistence type="inferred from homology"/>
<gene>
    <name evidence="3" type="ORF">CGI_10005319</name>
</gene>
<evidence type="ECO:0000256" key="2">
    <source>
        <dbReference type="RuleBase" id="RU003616"/>
    </source>
</evidence>
<dbReference type="AlphaFoldDB" id="K1PGQ2"/>
<reference evidence="3" key="1">
    <citation type="journal article" date="2012" name="Nature">
        <title>The oyster genome reveals stress adaptation and complexity of shell formation.</title>
        <authorList>
            <person name="Zhang G."/>
            <person name="Fang X."/>
            <person name="Guo X."/>
            <person name="Li L."/>
            <person name="Luo R."/>
            <person name="Xu F."/>
            <person name="Yang P."/>
            <person name="Zhang L."/>
            <person name="Wang X."/>
            <person name="Qi H."/>
            <person name="Xiong Z."/>
            <person name="Que H."/>
            <person name="Xie Y."/>
            <person name="Holland P.W."/>
            <person name="Paps J."/>
            <person name="Zhu Y."/>
            <person name="Wu F."/>
            <person name="Chen Y."/>
            <person name="Wang J."/>
            <person name="Peng C."/>
            <person name="Meng J."/>
            <person name="Yang L."/>
            <person name="Liu J."/>
            <person name="Wen B."/>
            <person name="Zhang N."/>
            <person name="Huang Z."/>
            <person name="Zhu Q."/>
            <person name="Feng Y."/>
            <person name="Mount A."/>
            <person name="Hedgecock D."/>
            <person name="Xu Z."/>
            <person name="Liu Y."/>
            <person name="Domazet-Loso T."/>
            <person name="Du Y."/>
            <person name="Sun X."/>
            <person name="Zhang S."/>
            <person name="Liu B."/>
            <person name="Cheng P."/>
            <person name="Jiang X."/>
            <person name="Li J."/>
            <person name="Fan D."/>
            <person name="Wang W."/>
            <person name="Fu W."/>
            <person name="Wang T."/>
            <person name="Wang B."/>
            <person name="Zhang J."/>
            <person name="Peng Z."/>
            <person name="Li Y."/>
            <person name="Li N."/>
            <person name="Wang J."/>
            <person name="Chen M."/>
            <person name="He Y."/>
            <person name="Tan F."/>
            <person name="Song X."/>
            <person name="Zheng Q."/>
            <person name="Huang R."/>
            <person name="Yang H."/>
            <person name="Du X."/>
            <person name="Chen L."/>
            <person name="Yang M."/>
            <person name="Gaffney P.M."/>
            <person name="Wang S."/>
            <person name="Luo L."/>
            <person name="She Z."/>
            <person name="Ming Y."/>
            <person name="Huang W."/>
            <person name="Zhang S."/>
            <person name="Huang B."/>
            <person name="Zhang Y."/>
            <person name="Qu T."/>
            <person name="Ni P."/>
            <person name="Miao G."/>
            <person name="Wang J."/>
            <person name="Wang Q."/>
            <person name="Steinberg C.E."/>
            <person name="Wang H."/>
            <person name="Li N."/>
            <person name="Qian L."/>
            <person name="Zhang G."/>
            <person name="Li Y."/>
            <person name="Yang H."/>
            <person name="Liu X."/>
            <person name="Wang J."/>
            <person name="Yin Y."/>
            <person name="Wang J."/>
        </authorList>
    </citation>
    <scope>NUCLEOTIDE SEQUENCE [LARGE SCALE GENOMIC DNA]</scope>
    <source>
        <strain evidence="3">05x7-T-G4-1.051#20</strain>
    </source>
</reference>
<sequence>MVYKGIVYLVRFLIFFSKEQPTGKPIKQTAEVEVAEPSQNNTKKTRDEPLPEKEIDIVQVLVMQKNRIFQNQALKYDTPSPRKPHHREGSCCGYRENNPPCHHLCNQGVGCPLFSPSAGLPFFGHPVMIMPAFSPMGFYGQCMTNMNRQFADCYRGGNHYFNGCCHRQNVSPCCPYDETNARNHHNETYDHCNDERRHCYGDYTSCNHHHHQQDGCCENQDYNYNCEQDVDNDDEYDDAKSVEELLEEYLEDIDEKTERIHDILDDYAAMDLFISVHGFQPEEVHVTAKDGIVTVKGDHQYSEAMWVRVRNFSESYEIPEEFDVSRTTAVITGHSLCVRIPHVDGE</sequence>
<dbReference type="InParanoid" id="K1PGQ2"/>
<dbReference type="InterPro" id="IPR008978">
    <property type="entry name" value="HSP20-like_chaperone"/>
</dbReference>